<evidence type="ECO:0000256" key="1">
    <source>
        <dbReference type="SAM" id="MobiDB-lite"/>
    </source>
</evidence>
<accession>A0A1J7GV88</accession>
<dbReference type="Gramene" id="OIV93508">
    <property type="protein sequence ID" value="OIV93508"/>
    <property type="gene ID" value="TanjilG_21761"/>
</dbReference>
<feature type="region of interest" description="Disordered" evidence="1">
    <location>
        <begin position="44"/>
        <end position="64"/>
    </location>
</feature>
<dbReference type="Proteomes" id="UP000188354">
    <property type="component" value="Chromosome LG18"/>
</dbReference>
<proteinExistence type="predicted"/>
<evidence type="ECO:0000313" key="2">
    <source>
        <dbReference type="EMBL" id="OIV93508.1"/>
    </source>
</evidence>
<gene>
    <name evidence="2" type="ORF">TanjilG_21761</name>
</gene>
<sequence length="115" mass="13320">MAIHVLVMGLKDGFFRTELPKYNDLIMEDLHSKAQQFINLEETHTTRSPDEYHTHNLSRETKRPKFHDHLRDDLPKIPCKPKYTTYTHLNASRSIILQEVMAAHLGMVTGTGGHR</sequence>
<reference evidence="2 3" key="1">
    <citation type="journal article" date="2017" name="Plant Biotechnol. J.">
        <title>A comprehensive draft genome sequence for lupin (Lupinus angustifolius), an emerging health food: insights into plant-microbe interactions and legume evolution.</title>
        <authorList>
            <person name="Hane J.K."/>
            <person name="Ming Y."/>
            <person name="Kamphuis L.G."/>
            <person name="Nelson M.N."/>
            <person name="Garg G."/>
            <person name="Atkins C.A."/>
            <person name="Bayer P.E."/>
            <person name="Bravo A."/>
            <person name="Bringans S."/>
            <person name="Cannon S."/>
            <person name="Edwards D."/>
            <person name="Foley R."/>
            <person name="Gao L.L."/>
            <person name="Harrison M.J."/>
            <person name="Huang W."/>
            <person name="Hurgobin B."/>
            <person name="Li S."/>
            <person name="Liu C.W."/>
            <person name="McGrath A."/>
            <person name="Morahan G."/>
            <person name="Murray J."/>
            <person name="Weller J."/>
            <person name="Jian J."/>
            <person name="Singh K.B."/>
        </authorList>
    </citation>
    <scope>NUCLEOTIDE SEQUENCE [LARGE SCALE GENOMIC DNA]</scope>
    <source>
        <strain evidence="3">cv. Tanjil</strain>
        <tissue evidence="2">Whole plant</tissue>
    </source>
</reference>
<keyword evidence="3" id="KW-1185">Reference proteome</keyword>
<dbReference type="AlphaFoldDB" id="A0A1J7GV88"/>
<organism evidence="2 3">
    <name type="scientific">Lupinus angustifolius</name>
    <name type="common">Narrow-leaved blue lupine</name>
    <dbReference type="NCBI Taxonomy" id="3871"/>
    <lineage>
        <taxon>Eukaryota</taxon>
        <taxon>Viridiplantae</taxon>
        <taxon>Streptophyta</taxon>
        <taxon>Embryophyta</taxon>
        <taxon>Tracheophyta</taxon>
        <taxon>Spermatophyta</taxon>
        <taxon>Magnoliopsida</taxon>
        <taxon>eudicotyledons</taxon>
        <taxon>Gunneridae</taxon>
        <taxon>Pentapetalae</taxon>
        <taxon>rosids</taxon>
        <taxon>fabids</taxon>
        <taxon>Fabales</taxon>
        <taxon>Fabaceae</taxon>
        <taxon>Papilionoideae</taxon>
        <taxon>50 kb inversion clade</taxon>
        <taxon>genistoids sensu lato</taxon>
        <taxon>core genistoids</taxon>
        <taxon>Genisteae</taxon>
        <taxon>Lupinus</taxon>
    </lineage>
</organism>
<protein>
    <submittedName>
        <fullName evidence="2">Uncharacterized protein</fullName>
    </submittedName>
</protein>
<evidence type="ECO:0000313" key="3">
    <source>
        <dbReference type="Proteomes" id="UP000188354"/>
    </source>
</evidence>
<dbReference type="EMBL" id="CM007378">
    <property type="protein sequence ID" value="OIV93508.1"/>
    <property type="molecule type" value="Genomic_DNA"/>
</dbReference>
<name>A0A1J7GV88_LUPAN</name>